<dbReference type="EMBL" id="KB097144">
    <property type="protein sequence ID" value="ESN98399.1"/>
    <property type="molecule type" value="Genomic_DNA"/>
</dbReference>
<proteinExistence type="predicted"/>
<dbReference type="GeneID" id="20205995"/>
<dbReference type="OrthoDB" id="2020070at2759"/>
<accession>T1FAZ6</accession>
<evidence type="ECO:0000313" key="2">
    <source>
        <dbReference type="EnsemblMetazoa" id="HelroP176859"/>
    </source>
</evidence>
<dbReference type="SUPFAM" id="SSF53448">
    <property type="entry name" value="Nucleotide-diphospho-sugar transferases"/>
    <property type="match status" value="1"/>
</dbReference>
<reference evidence="1 3" key="2">
    <citation type="journal article" date="2013" name="Nature">
        <title>Insights into bilaterian evolution from three spiralian genomes.</title>
        <authorList>
            <person name="Simakov O."/>
            <person name="Marletaz F."/>
            <person name="Cho S.J."/>
            <person name="Edsinger-Gonzales E."/>
            <person name="Havlak P."/>
            <person name="Hellsten U."/>
            <person name="Kuo D.H."/>
            <person name="Larsson T."/>
            <person name="Lv J."/>
            <person name="Arendt D."/>
            <person name="Savage R."/>
            <person name="Osoegawa K."/>
            <person name="de Jong P."/>
            <person name="Grimwood J."/>
            <person name="Chapman J.A."/>
            <person name="Shapiro H."/>
            <person name="Aerts A."/>
            <person name="Otillar R.P."/>
            <person name="Terry A.Y."/>
            <person name="Boore J.L."/>
            <person name="Grigoriev I.V."/>
            <person name="Lindberg D.R."/>
            <person name="Seaver E.C."/>
            <person name="Weisblat D.A."/>
            <person name="Putnam N.H."/>
            <person name="Rokhsar D.S."/>
        </authorList>
    </citation>
    <scope>NUCLEOTIDE SEQUENCE</scope>
</reference>
<organism evidence="2 3">
    <name type="scientific">Helobdella robusta</name>
    <name type="common">Californian leech</name>
    <dbReference type="NCBI Taxonomy" id="6412"/>
    <lineage>
        <taxon>Eukaryota</taxon>
        <taxon>Metazoa</taxon>
        <taxon>Spiralia</taxon>
        <taxon>Lophotrochozoa</taxon>
        <taxon>Annelida</taxon>
        <taxon>Clitellata</taxon>
        <taxon>Hirudinea</taxon>
        <taxon>Rhynchobdellida</taxon>
        <taxon>Glossiphoniidae</taxon>
        <taxon>Helobdella</taxon>
    </lineage>
</organism>
<evidence type="ECO:0008006" key="4">
    <source>
        <dbReference type="Google" id="ProtNLM"/>
    </source>
</evidence>
<evidence type="ECO:0000313" key="3">
    <source>
        <dbReference type="Proteomes" id="UP000015101"/>
    </source>
</evidence>
<dbReference type="InParanoid" id="T1FAZ6"/>
<sequence length="354" mass="40820">MKCTVKTHLASFTVLTFLITFLNFQGLIRKNYHRYLISRNSLHCRAGVPCVYENVVDLRVIVITYDRAVSVMKLLNSLQSLELDGDKAILEIWIDRNDKTGIHNETYKAVSEFKWRQGQTRIHNQSRNVGIMGQWINTWRPKHAPPFQPRNMTSTIYPYHESFGKEIALILEDDLSISPQAYRFLRAAHRKYNRRADYAGVSLQSDEALALNSNKPLSAPKNESALMYVCIGTWGFAPSPQFWAEFQDWFHYARGVKGFQPYVDGTVVSSWFRQFVNMGTADTMWEMWFIHFATKKNIFTVYSNLKHVNGDKADSCVGINRPTRKRATLPQQRARKFMQTPGTLGPEIRIHASG</sequence>
<protein>
    <recommendedName>
        <fullName evidence="4">Glycosyl transferase 64 domain-containing protein</fullName>
    </recommendedName>
</protein>
<dbReference type="EMBL" id="AMQM01005867">
    <property type="status" value="NOT_ANNOTATED_CDS"/>
    <property type="molecule type" value="Genomic_DNA"/>
</dbReference>
<dbReference type="EnsemblMetazoa" id="HelroT176859">
    <property type="protein sequence ID" value="HelroP176859"/>
    <property type="gene ID" value="HelroG176859"/>
</dbReference>
<dbReference type="AlphaFoldDB" id="T1FAZ6"/>
<dbReference type="HOGENOM" id="CLU_051252_0_0_1"/>
<dbReference type="Proteomes" id="UP000015101">
    <property type="component" value="Unassembled WGS sequence"/>
</dbReference>
<dbReference type="eggNOG" id="ENOG502QR4V">
    <property type="taxonomic scope" value="Eukaryota"/>
</dbReference>
<dbReference type="PANTHER" id="PTHR33604:SF3">
    <property type="entry name" value="OSJNBA0004B13.7 PROTEIN"/>
    <property type="match status" value="1"/>
</dbReference>
<evidence type="ECO:0000313" key="1">
    <source>
        <dbReference type="EMBL" id="ESN98399.1"/>
    </source>
</evidence>
<dbReference type="PANTHER" id="PTHR33604">
    <property type="entry name" value="OSJNBA0004B13.7 PROTEIN"/>
    <property type="match status" value="1"/>
</dbReference>
<reference evidence="2" key="3">
    <citation type="submission" date="2015-06" db="UniProtKB">
        <authorList>
            <consortium name="EnsemblMetazoa"/>
        </authorList>
    </citation>
    <scope>IDENTIFICATION</scope>
</reference>
<dbReference type="RefSeq" id="XP_009023365.1">
    <property type="nucleotide sequence ID" value="XM_009025117.1"/>
</dbReference>
<dbReference type="Gene3D" id="3.90.550.10">
    <property type="entry name" value="Spore Coat Polysaccharide Biosynthesis Protein SpsA, Chain A"/>
    <property type="match status" value="1"/>
</dbReference>
<gene>
    <name evidence="2" type="primary">20205995</name>
    <name evidence="1" type="ORF">HELRODRAFT_176859</name>
</gene>
<keyword evidence="3" id="KW-1185">Reference proteome</keyword>
<dbReference type="OMA" id="MGRANTM"/>
<dbReference type="CTD" id="20205995"/>
<dbReference type="KEGG" id="hro:HELRODRAFT_176859"/>
<reference evidence="3" key="1">
    <citation type="submission" date="2012-12" db="EMBL/GenBank/DDBJ databases">
        <authorList>
            <person name="Hellsten U."/>
            <person name="Grimwood J."/>
            <person name="Chapman J.A."/>
            <person name="Shapiro H."/>
            <person name="Aerts A."/>
            <person name="Otillar R.P."/>
            <person name="Terry A.Y."/>
            <person name="Boore J.L."/>
            <person name="Simakov O."/>
            <person name="Marletaz F."/>
            <person name="Cho S.-J."/>
            <person name="Edsinger-Gonzales E."/>
            <person name="Havlak P."/>
            <person name="Kuo D.-H."/>
            <person name="Larsson T."/>
            <person name="Lv J."/>
            <person name="Arendt D."/>
            <person name="Savage R."/>
            <person name="Osoegawa K."/>
            <person name="de Jong P."/>
            <person name="Lindberg D.R."/>
            <person name="Seaver E.C."/>
            <person name="Weisblat D.A."/>
            <person name="Putnam N.H."/>
            <person name="Grigoriev I.V."/>
            <person name="Rokhsar D.S."/>
        </authorList>
    </citation>
    <scope>NUCLEOTIDE SEQUENCE</scope>
</reference>
<dbReference type="InterPro" id="IPR029044">
    <property type="entry name" value="Nucleotide-diphossugar_trans"/>
</dbReference>
<name>T1FAZ6_HELRO</name>